<feature type="compositionally biased region" description="Low complexity" evidence="1">
    <location>
        <begin position="49"/>
        <end position="59"/>
    </location>
</feature>
<proteinExistence type="predicted"/>
<dbReference type="AlphaFoldDB" id="A0A517TY75"/>
<sequence length="379" mass="39241" precursor="true">MEFKSIFSLTAIIAALACPSSLYAAVKAADSASDPAYAAQPDGAWKGLNPTGDENPPGDDNGGFGFLPWDFTGGYHTGTGPYGNLNHYIDGVDFPASSANALGAPAWALANAGGFNYSMTSRATRPFAASMAAGETFSVDLDTPTLTDHLDALGVPGSSYPFVIVTFQDANGDETFKIQAGVSVLYGDYNWRFNDKTRTDADVANIAPNATSDGTSLRMEVVTGATGRVTFDGHQFDVDFIKGAPAAVTFVLYDNDAGDGTADETGSERIANPTGDHEFFFDNLKIETAAAALPGDFDGNGSVNGADLAQWKGDFGVDAGSDADGDQDSDGADFLIWQRNVGASAIAAVAAVPEPLTLALLAAAAPALVVRLRSSLASR</sequence>
<gene>
    <name evidence="3" type="ORF">I41_24940</name>
</gene>
<feature type="region of interest" description="Disordered" evidence="1">
    <location>
        <begin position="42"/>
        <end position="63"/>
    </location>
</feature>
<evidence type="ECO:0000313" key="4">
    <source>
        <dbReference type="Proteomes" id="UP000317909"/>
    </source>
</evidence>
<dbReference type="PROSITE" id="PS00018">
    <property type="entry name" value="EF_HAND_1"/>
    <property type="match status" value="1"/>
</dbReference>
<organism evidence="3 4">
    <name type="scientific">Lacipirellula limnantheis</name>
    <dbReference type="NCBI Taxonomy" id="2528024"/>
    <lineage>
        <taxon>Bacteria</taxon>
        <taxon>Pseudomonadati</taxon>
        <taxon>Planctomycetota</taxon>
        <taxon>Planctomycetia</taxon>
        <taxon>Pirellulales</taxon>
        <taxon>Lacipirellulaceae</taxon>
        <taxon>Lacipirellula</taxon>
    </lineage>
</organism>
<name>A0A517TY75_9BACT</name>
<dbReference type="Proteomes" id="UP000317909">
    <property type="component" value="Chromosome"/>
</dbReference>
<evidence type="ECO:0008006" key="5">
    <source>
        <dbReference type="Google" id="ProtNLM"/>
    </source>
</evidence>
<accession>A0A517TY75</accession>
<dbReference type="KEGG" id="llh:I41_24940"/>
<protein>
    <recommendedName>
        <fullName evidence="5">PEP-CTERM protein-sorting domain-containing protein</fullName>
    </recommendedName>
</protein>
<keyword evidence="2" id="KW-0732">Signal</keyword>
<evidence type="ECO:0000313" key="3">
    <source>
        <dbReference type="EMBL" id="QDT73305.1"/>
    </source>
</evidence>
<reference evidence="3 4" key="1">
    <citation type="submission" date="2019-02" db="EMBL/GenBank/DDBJ databases">
        <title>Deep-cultivation of Planctomycetes and their phenomic and genomic characterization uncovers novel biology.</title>
        <authorList>
            <person name="Wiegand S."/>
            <person name="Jogler M."/>
            <person name="Boedeker C."/>
            <person name="Pinto D."/>
            <person name="Vollmers J."/>
            <person name="Rivas-Marin E."/>
            <person name="Kohn T."/>
            <person name="Peeters S.H."/>
            <person name="Heuer A."/>
            <person name="Rast P."/>
            <person name="Oberbeckmann S."/>
            <person name="Bunk B."/>
            <person name="Jeske O."/>
            <person name="Meyerdierks A."/>
            <person name="Storesund J.E."/>
            <person name="Kallscheuer N."/>
            <person name="Luecker S."/>
            <person name="Lage O.M."/>
            <person name="Pohl T."/>
            <person name="Merkel B.J."/>
            <person name="Hornburger P."/>
            <person name="Mueller R.-W."/>
            <person name="Bruemmer F."/>
            <person name="Labrenz M."/>
            <person name="Spormann A.M."/>
            <person name="Op den Camp H."/>
            <person name="Overmann J."/>
            <person name="Amann R."/>
            <person name="Jetten M.S.M."/>
            <person name="Mascher T."/>
            <person name="Medema M.H."/>
            <person name="Devos D.P."/>
            <person name="Kaster A.-K."/>
            <person name="Ovreas L."/>
            <person name="Rohde M."/>
            <person name="Galperin M.Y."/>
            <person name="Jogler C."/>
        </authorList>
    </citation>
    <scope>NUCLEOTIDE SEQUENCE [LARGE SCALE GENOMIC DNA]</scope>
    <source>
        <strain evidence="3 4">I41</strain>
    </source>
</reference>
<feature type="signal peptide" evidence="2">
    <location>
        <begin position="1"/>
        <end position="24"/>
    </location>
</feature>
<dbReference type="InterPro" id="IPR018247">
    <property type="entry name" value="EF_Hand_1_Ca_BS"/>
</dbReference>
<keyword evidence="4" id="KW-1185">Reference proteome</keyword>
<evidence type="ECO:0000256" key="2">
    <source>
        <dbReference type="SAM" id="SignalP"/>
    </source>
</evidence>
<dbReference type="PROSITE" id="PS51257">
    <property type="entry name" value="PROKAR_LIPOPROTEIN"/>
    <property type="match status" value="1"/>
</dbReference>
<feature type="chain" id="PRO_5022240810" description="PEP-CTERM protein-sorting domain-containing protein" evidence="2">
    <location>
        <begin position="25"/>
        <end position="379"/>
    </location>
</feature>
<dbReference type="EMBL" id="CP036339">
    <property type="protein sequence ID" value="QDT73305.1"/>
    <property type="molecule type" value="Genomic_DNA"/>
</dbReference>
<dbReference type="RefSeq" id="WP_145432900.1">
    <property type="nucleotide sequence ID" value="NZ_CP036339.1"/>
</dbReference>
<evidence type="ECO:0000256" key="1">
    <source>
        <dbReference type="SAM" id="MobiDB-lite"/>
    </source>
</evidence>